<dbReference type="Gene3D" id="3.40.50.720">
    <property type="entry name" value="NAD(P)-binding Rossmann-like Domain"/>
    <property type="match status" value="1"/>
</dbReference>
<name>A0ABS9BXY3_9BACT</name>
<dbReference type="RefSeq" id="WP_234862423.1">
    <property type="nucleotide sequence ID" value="NZ_JAKEVZ010000013.1"/>
</dbReference>
<dbReference type="PANTHER" id="PTHR43157:SF31">
    <property type="entry name" value="PHOSPHATIDYLINOSITOL-GLYCAN BIOSYNTHESIS CLASS F PROTEIN"/>
    <property type="match status" value="1"/>
</dbReference>
<sequence length="277" mass="30868">MKIAITGATSGIGWVTLKRIIPDAEQVFLLARNKDKADVLLKSLPSDQLQKVRFVACDLADLDSVIAAAKTIQSQTTHLDCLVNNAGGIFDKKEFTKDGVEMSLAANHLGHFLLTNRLIPLLLAAKNPKVINVSSEAHRMAKPDFDDLNFVKKSYSSFLAYANVKLFNILFSKSLVDMYGKKGLRSYSLHPGVVKTNFGKETKGVFSLFWKMAAPFMISADDGAKNSLFLIKSDFSAEQNGNYFKNQKPKKPSSLARSVKTREQLWEVSEKMLEKWL</sequence>
<dbReference type="SUPFAM" id="SSF51735">
    <property type="entry name" value="NAD(P)-binding Rossmann-fold domains"/>
    <property type="match status" value="1"/>
</dbReference>
<protein>
    <submittedName>
        <fullName evidence="2">SDR family NAD(P)-dependent oxidoreductase</fullName>
    </submittedName>
</protein>
<comment type="caution">
    <text evidence="2">The sequence shown here is derived from an EMBL/GenBank/DDBJ whole genome shotgun (WGS) entry which is preliminary data.</text>
</comment>
<dbReference type="InterPro" id="IPR036291">
    <property type="entry name" value="NAD(P)-bd_dom_sf"/>
</dbReference>
<organism evidence="2 3">
    <name type="scientific">Mariniradius sediminis</name>
    <dbReference type="NCBI Taxonomy" id="2909237"/>
    <lineage>
        <taxon>Bacteria</taxon>
        <taxon>Pseudomonadati</taxon>
        <taxon>Bacteroidota</taxon>
        <taxon>Cytophagia</taxon>
        <taxon>Cytophagales</taxon>
        <taxon>Cyclobacteriaceae</taxon>
        <taxon>Mariniradius</taxon>
    </lineage>
</organism>
<dbReference type="Proteomes" id="UP001201449">
    <property type="component" value="Unassembled WGS sequence"/>
</dbReference>
<dbReference type="InterPro" id="IPR002347">
    <property type="entry name" value="SDR_fam"/>
</dbReference>
<dbReference type="Pfam" id="PF00106">
    <property type="entry name" value="adh_short"/>
    <property type="match status" value="1"/>
</dbReference>
<dbReference type="PANTHER" id="PTHR43157">
    <property type="entry name" value="PHOSPHATIDYLINOSITOL-GLYCAN BIOSYNTHESIS CLASS F PROTEIN-RELATED"/>
    <property type="match status" value="1"/>
</dbReference>
<gene>
    <name evidence="2" type="ORF">L0U89_15930</name>
</gene>
<keyword evidence="3" id="KW-1185">Reference proteome</keyword>
<dbReference type="EMBL" id="JAKEVZ010000013">
    <property type="protein sequence ID" value="MCF1752549.1"/>
    <property type="molecule type" value="Genomic_DNA"/>
</dbReference>
<evidence type="ECO:0000313" key="3">
    <source>
        <dbReference type="Proteomes" id="UP001201449"/>
    </source>
</evidence>
<dbReference type="PRINTS" id="PR00081">
    <property type="entry name" value="GDHRDH"/>
</dbReference>
<evidence type="ECO:0000313" key="2">
    <source>
        <dbReference type="EMBL" id="MCF1752549.1"/>
    </source>
</evidence>
<evidence type="ECO:0000256" key="1">
    <source>
        <dbReference type="ARBA" id="ARBA00023002"/>
    </source>
</evidence>
<proteinExistence type="predicted"/>
<reference evidence="2 3" key="1">
    <citation type="submission" date="2022-01" db="EMBL/GenBank/DDBJ databases">
        <title>Mariniradius saccharolyticus sp. nov., isolated from sediment of a river.</title>
        <authorList>
            <person name="Liu H."/>
        </authorList>
    </citation>
    <scope>NUCLEOTIDE SEQUENCE [LARGE SCALE GENOMIC DNA]</scope>
    <source>
        <strain evidence="2 3">RY-2</strain>
    </source>
</reference>
<accession>A0ABS9BXY3</accession>
<keyword evidence="1" id="KW-0560">Oxidoreductase</keyword>